<sequence length="352" mass="37978">MTGPAVNTPSQPPLMVDGADPRAAVWKMIQGVYRFSSLYVMARLDLAGLLRDGPRTAAELAASSGAQPDQLTRVLRALAAMGFLDAVDGDAYALNDQGSTLLSEDPGSMRWAVLSAGEPGSWNAMSGVADAVTSGVSPFAREYGSMYGYLEQYPEAAGDFDAFMASRSRDTAEALVQRYDFGDVRTVTDVGGGTGIVLATVMAAHPQIRGTLLDLEHVVERGEQSFREQGLADRCEFVAGDYFASVPEGADLYLLSNVIHNLGRPDAVRLLRRVREAMRDDSRVLALDILLPSDGRPHFGFDLNIRMMAVFPGGQERDQEEYKAVLHEAGLHVTGVTALPRTPLSAIEAVRR</sequence>
<evidence type="ECO:0000256" key="2">
    <source>
        <dbReference type="ARBA" id="ARBA00022679"/>
    </source>
</evidence>
<dbReference type="SUPFAM" id="SSF53335">
    <property type="entry name" value="S-adenosyl-L-methionine-dependent methyltransferases"/>
    <property type="match status" value="1"/>
</dbReference>
<dbReference type="Pfam" id="PF00891">
    <property type="entry name" value="Methyltransf_2"/>
    <property type="match status" value="1"/>
</dbReference>
<evidence type="ECO:0000256" key="1">
    <source>
        <dbReference type="ARBA" id="ARBA00022603"/>
    </source>
</evidence>
<dbReference type="GO" id="GO:0032259">
    <property type="term" value="P:methylation"/>
    <property type="evidence" value="ECO:0007669"/>
    <property type="project" value="UniProtKB-KW"/>
</dbReference>
<evidence type="ECO:0000256" key="3">
    <source>
        <dbReference type="ARBA" id="ARBA00022691"/>
    </source>
</evidence>
<dbReference type="Gene3D" id="3.40.50.150">
    <property type="entry name" value="Vaccinia Virus protein VP39"/>
    <property type="match status" value="1"/>
</dbReference>
<dbReference type="Gene3D" id="1.10.10.10">
    <property type="entry name" value="Winged helix-like DNA-binding domain superfamily/Winged helix DNA-binding domain"/>
    <property type="match status" value="1"/>
</dbReference>
<dbReference type="InterPro" id="IPR036388">
    <property type="entry name" value="WH-like_DNA-bd_sf"/>
</dbReference>
<reference evidence="6 7" key="1">
    <citation type="journal article" date="2019" name="Int. J. Syst. Evol. Microbiol.">
        <title>The Global Catalogue of Microorganisms (GCM) 10K type strain sequencing project: providing services to taxonomists for standard genome sequencing and annotation.</title>
        <authorList>
            <consortium name="The Broad Institute Genomics Platform"/>
            <consortium name="The Broad Institute Genome Sequencing Center for Infectious Disease"/>
            <person name="Wu L."/>
            <person name="Ma J."/>
        </authorList>
    </citation>
    <scope>NUCLEOTIDE SEQUENCE [LARGE SCALE GENOMIC DNA]</scope>
    <source>
        <strain evidence="6 7">JCM 13850</strain>
    </source>
</reference>
<dbReference type="InterPro" id="IPR012967">
    <property type="entry name" value="COMT_dimerisation"/>
</dbReference>
<dbReference type="SUPFAM" id="SSF46785">
    <property type="entry name" value="Winged helix' DNA-binding domain"/>
    <property type="match status" value="1"/>
</dbReference>
<dbReference type="PIRSF" id="PIRSF005739">
    <property type="entry name" value="O-mtase"/>
    <property type="match status" value="1"/>
</dbReference>
<keyword evidence="1 6" id="KW-0489">Methyltransferase</keyword>
<proteinExistence type="predicted"/>
<dbReference type="Proteomes" id="UP001501020">
    <property type="component" value="Unassembled WGS sequence"/>
</dbReference>
<feature type="domain" description="O-methyltransferase dimerisation" evidence="5">
    <location>
        <begin position="26"/>
        <end position="103"/>
    </location>
</feature>
<protein>
    <submittedName>
        <fullName evidence="6">Methyltransferase</fullName>
    </submittedName>
</protein>
<comment type="caution">
    <text evidence="6">The sequence shown here is derived from an EMBL/GenBank/DDBJ whole genome shotgun (WGS) entry which is preliminary data.</text>
</comment>
<organism evidence="6 7">
    <name type="scientific">Actinomadura napierensis</name>
    <dbReference type="NCBI Taxonomy" id="267854"/>
    <lineage>
        <taxon>Bacteria</taxon>
        <taxon>Bacillati</taxon>
        <taxon>Actinomycetota</taxon>
        <taxon>Actinomycetes</taxon>
        <taxon>Streptosporangiales</taxon>
        <taxon>Thermomonosporaceae</taxon>
        <taxon>Actinomadura</taxon>
    </lineage>
</organism>
<evidence type="ECO:0000259" key="5">
    <source>
        <dbReference type="Pfam" id="PF08100"/>
    </source>
</evidence>
<dbReference type="PANTHER" id="PTHR43712:SF2">
    <property type="entry name" value="O-METHYLTRANSFERASE CICE"/>
    <property type="match status" value="1"/>
</dbReference>
<evidence type="ECO:0000313" key="7">
    <source>
        <dbReference type="Proteomes" id="UP001501020"/>
    </source>
</evidence>
<dbReference type="InterPro" id="IPR016461">
    <property type="entry name" value="COMT-like"/>
</dbReference>
<keyword evidence="2" id="KW-0808">Transferase</keyword>
<dbReference type="EMBL" id="BAAAMR010000001">
    <property type="protein sequence ID" value="GAA2118044.1"/>
    <property type="molecule type" value="Genomic_DNA"/>
</dbReference>
<dbReference type="InterPro" id="IPR001077">
    <property type="entry name" value="COMT_C"/>
</dbReference>
<dbReference type="GO" id="GO:0008168">
    <property type="term" value="F:methyltransferase activity"/>
    <property type="evidence" value="ECO:0007669"/>
    <property type="project" value="UniProtKB-KW"/>
</dbReference>
<gene>
    <name evidence="6" type="ORF">GCM10009727_00740</name>
</gene>
<evidence type="ECO:0000259" key="4">
    <source>
        <dbReference type="Pfam" id="PF00891"/>
    </source>
</evidence>
<dbReference type="PANTHER" id="PTHR43712">
    <property type="entry name" value="PUTATIVE (AFU_ORTHOLOGUE AFUA_4G14580)-RELATED"/>
    <property type="match status" value="1"/>
</dbReference>
<dbReference type="RefSeq" id="WP_344260022.1">
    <property type="nucleotide sequence ID" value="NZ_BAAAMR010000001.1"/>
</dbReference>
<dbReference type="InterPro" id="IPR036390">
    <property type="entry name" value="WH_DNA-bd_sf"/>
</dbReference>
<dbReference type="InterPro" id="IPR029063">
    <property type="entry name" value="SAM-dependent_MTases_sf"/>
</dbReference>
<keyword evidence="3" id="KW-0949">S-adenosyl-L-methionine</keyword>
<dbReference type="Pfam" id="PF08100">
    <property type="entry name" value="Dimerisation"/>
    <property type="match status" value="1"/>
</dbReference>
<feature type="domain" description="O-methyltransferase C-terminal" evidence="4">
    <location>
        <begin position="128"/>
        <end position="331"/>
    </location>
</feature>
<evidence type="ECO:0000313" key="6">
    <source>
        <dbReference type="EMBL" id="GAA2118044.1"/>
    </source>
</evidence>
<dbReference type="CDD" id="cd02440">
    <property type="entry name" value="AdoMet_MTases"/>
    <property type="match status" value="1"/>
</dbReference>
<accession>A0ABN2XWF4</accession>
<dbReference type="PROSITE" id="PS51683">
    <property type="entry name" value="SAM_OMT_II"/>
    <property type="match status" value="1"/>
</dbReference>
<keyword evidence="7" id="KW-1185">Reference proteome</keyword>
<name>A0ABN2XWF4_9ACTN</name>